<dbReference type="GO" id="GO:0016491">
    <property type="term" value="F:oxidoreductase activity"/>
    <property type="evidence" value="ECO:0007669"/>
    <property type="project" value="UniProtKB-KW"/>
</dbReference>
<comment type="caution">
    <text evidence="5">The sequence shown here is derived from an EMBL/GenBank/DDBJ whole genome shotgun (WGS) entry which is preliminary data.</text>
</comment>
<dbReference type="Pfam" id="PF00248">
    <property type="entry name" value="Aldo_ket_red"/>
    <property type="match status" value="1"/>
</dbReference>
<keyword evidence="3" id="KW-0560">Oxidoreductase</keyword>
<dbReference type="InterPro" id="IPR005399">
    <property type="entry name" value="K_chnl_volt-dep_bsu_KCNAB-rel"/>
</dbReference>
<proteinExistence type="inferred from homology"/>
<dbReference type="GO" id="GO:0005829">
    <property type="term" value="C:cytosol"/>
    <property type="evidence" value="ECO:0007669"/>
    <property type="project" value="UniProtKB-ARBA"/>
</dbReference>
<evidence type="ECO:0000313" key="6">
    <source>
        <dbReference type="Proteomes" id="UP000620124"/>
    </source>
</evidence>
<dbReference type="PRINTS" id="PR01577">
    <property type="entry name" value="KCNABCHANNEL"/>
</dbReference>
<keyword evidence="2" id="KW-0521">NADP</keyword>
<evidence type="ECO:0000259" key="4">
    <source>
        <dbReference type="Pfam" id="PF00248"/>
    </source>
</evidence>
<dbReference type="InterPro" id="IPR050523">
    <property type="entry name" value="AKR_Detox_Biosynth"/>
</dbReference>
<keyword evidence="6" id="KW-1185">Reference proteome</keyword>
<evidence type="ECO:0000313" key="5">
    <source>
        <dbReference type="EMBL" id="KAF7335058.1"/>
    </source>
</evidence>
<dbReference type="InterPro" id="IPR023210">
    <property type="entry name" value="NADP_OxRdtase_dom"/>
</dbReference>
<evidence type="ECO:0000256" key="2">
    <source>
        <dbReference type="ARBA" id="ARBA00022857"/>
    </source>
</evidence>
<dbReference type="SUPFAM" id="SSF51430">
    <property type="entry name" value="NAD(P)-linked oxidoreductase"/>
    <property type="match status" value="1"/>
</dbReference>
<dbReference type="Proteomes" id="UP000620124">
    <property type="component" value="Unassembled WGS sequence"/>
</dbReference>
<dbReference type="AlphaFoldDB" id="A0A8H6X5U3"/>
<name>A0A8H6X5U3_9AGAR</name>
<accession>A0A8H6X5U3</accession>
<organism evidence="5 6">
    <name type="scientific">Mycena venus</name>
    <dbReference type="NCBI Taxonomy" id="2733690"/>
    <lineage>
        <taxon>Eukaryota</taxon>
        <taxon>Fungi</taxon>
        <taxon>Dikarya</taxon>
        <taxon>Basidiomycota</taxon>
        <taxon>Agaricomycotina</taxon>
        <taxon>Agaricomycetes</taxon>
        <taxon>Agaricomycetidae</taxon>
        <taxon>Agaricales</taxon>
        <taxon>Marasmiineae</taxon>
        <taxon>Mycenaceae</taxon>
        <taxon>Mycena</taxon>
    </lineage>
</organism>
<protein>
    <submittedName>
        <fullName evidence="5">Aldo/keto reductase</fullName>
    </submittedName>
</protein>
<evidence type="ECO:0000256" key="3">
    <source>
        <dbReference type="ARBA" id="ARBA00023002"/>
    </source>
</evidence>
<dbReference type="PANTHER" id="PTHR43364">
    <property type="entry name" value="NADH-SPECIFIC METHYLGLYOXAL REDUCTASE-RELATED"/>
    <property type="match status" value="1"/>
</dbReference>
<evidence type="ECO:0000256" key="1">
    <source>
        <dbReference type="ARBA" id="ARBA00006515"/>
    </source>
</evidence>
<dbReference type="CDD" id="cd19079">
    <property type="entry name" value="AKR_EcYajO-like"/>
    <property type="match status" value="1"/>
</dbReference>
<dbReference type="PANTHER" id="PTHR43364:SF4">
    <property type="entry name" value="NAD(P)-LINKED OXIDOREDUCTASE SUPERFAMILY PROTEIN"/>
    <property type="match status" value="1"/>
</dbReference>
<dbReference type="EMBL" id="JACAZI010000025">
    <property type="protein sequence ID" value="KAF7335058.1"/>
    <property type="molecule type" value="Genomic_DNA"/>
</dbReference>
<feature type="domain" description="NADP-dependent oxidoreductase" evidence="4">
    <location>
        <begin position="29"/>
        <end position="367"/>
    </location>
</feature>
<dbReference type="Gene3D" id="3.20.20.100">
    <property type="entry name" value="NADP-dependent oxidoreductase domain"/>
    <property type="match status" value="1"/>
</dbReference>
<sequence length="378" mass="42483">MASSATLPAPARCVKYVRLGNSGLKVSEIILGCMSYGSSKWRSWTLDEEESIEHIKYAYVTARVDSSESCFCRYEAGIQTFDTANIYSNGMSEIVLGNATKKLQLPREEIVVMTKVRHPVGKTLDVNNLELFLAGPDNRGYVNQFGLSRKHILASVQDSLRRLQLEYIDLLQCHRFDYDTPIAETMEALHEVVKAGYVRYIGMSSCHAWQFHVMQNYAITHNLTPFISMQNHYNLVHREEEREMLPSLKHFGVGSIPWSPLARGALTRPVSTATVAPAEKTLRQETDDFPPDAYFTLGAGSKDIVNRVEEVAQKHGATMAQVSLAWLMAKEGVTAPIVGTTSLKKLEDLLGAFDVKLTPEDIAYMEEPYKPMKIFMYN</sequence>
<dbReference type="OrthoDB" id="48988at2759"/>
<reference evidence="5" key="1">
    <citation type="submission" date="2020-05" db="EMBL/GenBank/DDBJ databases">
        <title>Mycena genomes resolve the evolution of fungal bioluminescence.</title>
        <authorList>
            <person name="Tsai I.J."/>
        </authorList>
    </citation>
    <scope>NUCLEOTIDE SEQUENCE</scope>
    <source>
        <strain evidence="5">CCC161011</strain>
    </source>
</reference>
<dbReference type="InterPro" id="IPR036812">
    <property type="entry name" value="NAD(P)_OxRdtase_dom_sf"/>
</dbReference>
<comment type="similarity">
    <text evidence="1">Belongs to the shaker potassium channel beta subunit family.</text>
</comment>
<dbReference type="FunFam" id="3.20.20.100:FF:000004">
    <property type="entry name" value="Oxidoreductase, aldo/keto reductase"/>
    <property type="match status" value="1"/>
</dbReference>
<gene>
    <name evidence="5" type="ORF">MVEN_02256300</name>
</gene>